<keyword evidence="4" id="KW-0378">Hydrolase</keyword>
<keyword evidence="6" id="KW-1015">Disulfide bond</keyword>
<protein>
    <recommendedName>
        <fullName evidence="12">P/Homo B domain-containing protein</fullName>
    </recommendedName>
</protein>
<feature type="compositionally biased region" description="Low complexity" evidence="9">
    <location>
        <begin position="1366"/>
        <end position="1382"/>
    </location>
</feature>
<dbReference type="Gene3D" id="2.10.220.10">
    <property type="entry name" value="Hormone Receptor, Insulin-like Growth Factor Receptor 1, Chain A, domain 2"/>
    <property type="match status" value="4"/>
</dbReference>
<feature type="domain" description="P/Homo B" evidence="12">
    <location>
        <begin position="120"/>
        <end position="270"/>
    </location>
</feature>
<dbReference type="CDD" id="cd00064">
    <property type="entry name" value="FU"/>
    <property type="match status" value="5"/>
</dbReference>
<evidence type="ECO:0000256" key="1">
    <source>
        <dbReference type="ARBA" id="ARBA00008343"/>
    </source>
</evidence>
<keyword evidence="10" id="KW-0472">Membrane</keyword>
<dbReference type="InterPro" id="IPR006212">
    <property type="entry name" value="Furin_repeat"/>
</dbReference>
<dbReference type="Pfam" id="PF00082">
    <property type="entry name" value="Peptidase_S8"/>
    <property type="match status" value="1"/>
</dbReference>
<dbReference type="Gene3D" id="3.40.50.200">
    <property type="entry name" value="Peptidase S8/S53 domain"/>
    <property type="match status" value="1"/>
</dbReference>
<dbReference type="SMART" id="SM00261">
    <property type="entry name" value="FU"/>
    <property type="match status" value="7"/>
</dbReference>
<dbReference type="SUPFAM" id="SSF57184">
    <property type="entry name" value="Growth factor receptor domain"/>
    <property type="match status" value="3"/>
</dbReference>
<keyword evidence="7" id="KW-0326">Glycosidase</keyword>
<evidence type="ECO:0000256" key="10">
    <source>
        <dbReference type="SAM" id="Phobius"/>
    </source>
</evidence>
<keyword evidence="5" id="KW-0720">Serine protease</keyword>
<dbReference type="InterPro" id="IPR008979">
    <property type="entry name" value="Galactose-bd-like_sf"/>
</dbReference>
<dbReference type="WBParaSite" id="TREG1_55850.1">
    <property type="protein sequence ID" value="TREG1_55850.1"/>
    <property type="gene ID" value="TREG1_55850"/>
</dbReference>
<dbReference type="Proteomes" id="UP000050795">
    <property type="component" value="Unassembled WGS sequence"/>
</dbReference>
<dbReference type="GO" id="GO:0000139">
    <property type="term" value="C:Golgi membrane"/>
    <property type="evidence" value="ECO:0007669"/>
    <property type="project" value="TreeGrafter"/>
</dbReference>
<feature type="signal peptide" evidence="11">
    <location>
        <begin position="1"/>
        <end position="26"/>
    </location>
</feature>
<feature type="compositionally biased region" description="Basic and acidic residues" evidence="9">
    <location>
        <begin position="1355"/>
        <end position="1365"/>
    </location>
</feature>
<proteinExistence type="inferred from homology"/>
<feature type="region of interest" description="Disordered" evidence="9">
    <location>
        <begin position="800"/>
        <end position="823"/>
    </location>
</feature>
<feature type="compositionally biased region" description="Low complexity" evidence="9">
    <location>
        <begin position="802"/>
        <end position="823"/>
    </location>
</feature>
<dbReference type="SUPFAM" id="SSF52743">
    <property type="entry name" value="Subtilisin-like"/>
    <property type="match status" value="1"/>
</dbReference>
<organism evidence="13 14">
    <name type="scientific">Trichobilharzia regenti</name>
    <name type="common">Nasal bird schistosome</name>
    <dbReference type="NCBI Taxonomy" id="157069"/>
    <lineage>
        <taxon>Eukaryota</taxon>
        <taxon>Metazoa</taxon>
        <taxon>Spiralia</taxon>
        <taxon>Lophotrochozoa</taxon>
        <taxon>Platyhelminthes</taxon>
        <taxon>Trematoda</taxon>
        <taxon>Digenea</taxon>
        <taxon>Strigeidida</taxon>
        <taxon>Schistosomatoidea</taxon>
        <taxon>Schistosomatidae</taxon>
        <taxon>Trichobilharzia</taxon>
    </lineage>
</organism>
<name>A0AA85JT78_TRIRE</name>
<reference evidence="14" key="2">
    <citation type="submission" date="2023-11" db="UniProtKB">
        <authorList>
            <consortium name="WormBaseParasite"/>
        </authorList>
    </citation>
    <scope>IDENTIFICATION</scope>
</reference>
<evidence type="ECO:0000256" key="8">
    <source>
        <dbReference type="PROSITE-ProRule" id="PRU01240"/>
    </source>
</evidence>
<keyword evidence="10" id="KW-1133">Transmembrane helix</keyword>
<dbReference type="InterPro" id="IPR000209">
    <property type="entry name" value="Peptidase_S8/S53_dom"/>
</dbReference>
<dbReference type="Pfam" id="PF01483">
    <property type="entry name" value="P_proprotein"/>
    <property type="match status" value="1"/>
</dbReference>
<evidence type="ECO:0000256" key="5">
    <source>
        <dbReference type="ARBA" id="ARBA00022825"/>
    </source>
</evidence>
<keyword evidence="13" id="KW-1185">Reference proteome</keyword>
<evidence type="ECO:0000256" key="2">
    <source>
        <dbReference type="ARBA" id="ARBA00022670"/>
    </source>
</evidence>
<dbReference type="InterPro" id="IPR004035">
    <property type="entry name" value="Endouclease-III_FeS-bd_BS"/>
</dbReference>
<dbReference type="PROSITE" id="PS00764">
    <property type="entry name" value="ENDONUCLEASE_III_1"/>
    <property type="match status" value="1"/>
</dbReference>
<dbReference type="PROSITE" id="PS51829">
    <property type="entry name" value="P_HOMO_B"/>
    <property type="match status" value="1"/>
</dbReference>
<dbReference type="GO" id="GO:0016798">
    <property type="term" value="F:hydrolase activity, acting on glycosyl bonds"/>
    <property type="evidence" value="ECO:0007669"/>
    <property type="project" value="UniProtKB-KW"/>
</dbReference>
<dbReference type="InterPro" id="IPR009030">
    <property type="entry name" value="Growth_fac_rcpt_cys_sf"/>
</dbReference>
<feature type="compositionally biased region" description="Low complexity" evidence="9">
    <location>
        <begin position="364"/>
        <end position="373"/>
    </location>
</feature>
<dbReference type="InterPro" id="IPR002884">
    <property type="entry name" value="P_dom"/>
</dbReference>
<keyword evidence="3" id="KW-0165">Cleavage on pair of basic residues</keyword>
<evidence type="ECO:0000313" key="14">
    <source>
        <dbReference type="WBParaSite" id="TREG1_55850.1"/>
    </source>
</evidence>
<dbReference type="SUPFAM" id="SSF49785">
    <property type="entry name" value="Galactose-binding domain-like"/>
    <property type="match status" value="1"/>
</dbReference>
<dbReference type="InterPro" id="IPR036852">
    <property type="entry name" value="Peptidase_S8/S53_dom_sf"/>
</dbReference>
<dbReference type="PROSITE" id="PS51892">
    <property type="entry name" value="SUBTILASE"/>
    <property type="match status" value="1"/>
</dbReference>
<dbReference type="PANTHER" id="PTHR42884">
    <property type="entry name" value="PROPROTEIN CONVERTASE SUBTILISIN/KEXIN-RELATED"/>
    <property type="match status" value="1"/>
</dbReference>
<dbReference type="Gene3D" id="2.60.120.260">
    <property type="entry name" value="Galactose-binding domain-like"/>
    <property type="match status" value="1"/>
</dbReference>
<keyword evidence="11" id="KW-0732">Signal</keyword>
<dbReference type="GO" id="GO:0016485">
    <property type="term" value="P:protein processing"/>
    <property type="evidence" value="ECO:0007669"/>
    <property type="project" value="TreeGrafter"/>
</dbReference>
<evidence type="ECO:0000256" key="11">
    <source>
        <dbReference type="SAM" id="SignalP"/>
    </source>
</evidence>
<sequence length="1382" mass="152754">MKSWGTGGWPLEIITWLGLGSIPVLAQSSTIDLGHDCTRMHSGTSASAPMAAGIIALLLEANDRLSWRDVQYITLLTANPKPFKDGNFTKNAVGREYSQLYGYGLMDAGKMVRLGELWRGVPPHHRCTSNVIDVQKNLGGKFNHTLFLNFSGCQPKTQDNESLNKLNKSTSENGTPIRIWNIGLLRLSVISPSGTLSVLLPPRIHDEHSGNIAMLRWPVTTVQFWGESAIGTWQIRLDSILGTEISRVDPDNIKGFWRSVWIVAYGTDEFPIRLKPPSPSRPPPPEWFESFAEYVVDDQHWHKVYTCHSECVPGGCTGPAADQCLYGCKTFATESRQCVSVCPPGTTAFGALRLSNSLNNYANANKNNNNNNNGQKSRDRVKPEAMLSSSGARIRSSAEGYPLGVNDDPLQINGNNQQGFKNEMVCQPCWSLCSACIRPHIEYDCTACSNQRFLIIMGKLTRMEIIKNNNNNVYLENAKHLNFNLPQVIGTCRTECPAGFFGNKSTSICESCAENCARCVGSKSDECRECYPGFRLIHGRCVDSTSADGRCKPGQYLKHSECVNCHPSCDKAGCVTSNQCNWCPSHLPNYFNGTCTKSCPEGWYSGVQIRPPFHSNIQDQVSSVVKQPSVQMCEPCSPGCQKCINFSLCEVCLPYLMLHNGTCILPEDNTTNVNITPTLVNKSNSQVNSKLLGIPSNQCGSVSCSTCYGDYYLLEITLFNALQNVDIFNGNSIIINNNNKNNKNNNNISSTTALSSSSLSTSSTSSSPSTTTTQLNQIHYPVNNISSVYTDTSITELTPLMSTTKSMPTDTSTTSTTRTPTSTTTLTTTDDNVVKSFSLLKRTMKNKGVLISRRFVVHTNSVNNHISNSLNLSYPKFICVHICPTGYYVKRISVGENEITMCSKCPPSCSSCTDISHCNACQTGFYLDKKSNHCLLRTVCRFSEYFDEDKGICRPCDPNCRTCSGPRSYQCTSCNRKPPVPRCLLTNQRVSKLHRTSKDLAIWPPDQLSVEPNSGQCLVCCPYRLALTSRDPRQCMFCVADKLVCLSGDEIGAGESGYILEEVNKKHQSLWELFTKEPSRLVLFIICLIIITVLLIFILVHFILSRRRYRHYYHQHCPTAAAAASVYCPCCRRHVSVPGSGGNDESEGKRSKQIVTSVTKKRKARQLAHLNNNNNSNNNRRHNRHPTNPPNGGNTEHGGGGGDDEDDYDYDVDDIRAEQISLRSKMNNKDNNISFIDKFITDRGELNNDSAIATTDMTPTITTTGINTTTSSDNNNNSNNNNSYTPYYKSSICSSNGNLHSGRVHRLSTEETINSHIPPPCIIISSTPQSIATAIPLNSTNPHHHQYIRYNQLSSKDDNNGEKLISDTTTESSLSTTEAVNT</sequence>
<feature type="region of interest" description="Disordered" evidence="9">
    <location>
        <begin position="739"/>
        <end position="775"/>
    </location>
</feature>
<feature type="compositionally biased region" description="Low complexity" evidence="9">
    <location>
        <begin position="739"/>
        <end position="773"/>
    </location>
</feature>
<comment type="caution">
    <text evidence="8">Lacks conserved residue(s) required for the propagation of feature annotation.</text>
</comment>
<feature type="transmembrane region" description="Helical" evidence="10">
    <location>
        <begin position="1081"/>
        <end position="1104"/>
    </location>
</feature>
<evidence type="ECO:0000256" key="4">
    <source>
        <dbReference type="ARBA" id="ARBA00022801"/>
    </source>
</evidence>
<feature type="region of interest" description="Disordered" evidence="9">
    <location>
        <begin position="1138"/>
        <end position="1209"/>
    </location>
</feature>
<dbReference type="SMART" id="SM00181">
    <property type="entry name" value="EGF"/>
    <property type="match status" value="5"/>
</dbReference>
<dbReference type="GO" id="GO:0005802">
    <property type="term" value="C:trans-Golgi network"/>
    <property type="evidence" value="ECO:0007669"/>
    <property type="project" value="TreeGrafter"/>
</dbReference>
<evidence type="ECO:0000256" key="7">
    <source>
        <dbReference type="ARBA" id="ARBA00023295"/>
    </source>
</evidence>
<comment type="similarity">
    <text evidence="8">Belongs to the peptidase S8 family.</text>
</comment>
<feature type="region of interest" description="Disordered" evidence="9">
    <location>
        <begin position="1353"/>
        <end position="1382"/>
    </location>
</feature>
<evidence type="ECO:0000256" key="3">
    <source>
        <dbReference type="ARBA" id="ARBA00022685"/>
    </source>
</evidence>
<dbReference type="InterPro" id="IPR000742">
    <property type="entry name" value="EGF"/>
</dbReference>
<dbReference type="PROSITE" id="PS00138">
    <property type="entry name" value="SUBTILASE_SER"/>
    <property type="match status" value="1"/>
</dbReference>
<evidence type="ECO:0000313" key="13">
    <source>
        <dbReference type="Proteomes" id="UP000050795"/>
    </source>
</evidence>
<feature type="region of interest" description="Disordered" evidence="9">
    <location>
        <begin position="364"/>
        <end position="399"/>
    </location>
</feature>
<comment type="similarity">
    <text evidence="1">Belongs to the Nth/MutY family.</text>
</comment>
<keyword evidence="2" id="KW-0645">Protease</keyword>
<dbReference type="PANTHER" id="PTHR42884:SF23">
    <property type="entry name" value="FURIN-LIKE PROTEASE 2"/>
    <property type="match status" value="1"/>
</dbReference>
<dbReference type="InterPro" id="IPR023828">
    <property type="entry name" value="Peptidase_S8_Ser-AS"/>
</dbReference>
<evidence type="ECO:0000256" key="6">
    <source>
        <dbReference type="ARBA" id="ARBA00023157"/>
    </source>
</evidence>
<feature type="chain" id="PRO_5041732086" description="P/Homo B domain-containing protein" evidence="11">
    <location>
        <begin position="27"/>
        <end position="1382"/>
    </location>
</feature>
<reference evidence="13" key="1">
    <citation type="submission" date="2022-06" db="EMBL/GenBank/DDBJ databases">
        <authorList>
            <person name="Berger JAMES D."/>
            <person name="Berger JAMES D."/>
        </authorList>
    </citation>
    <scope>NUCLEOTIDE SEQUENCE [LARGE SCALE GENOMIC DNA]</scope>
</reference>
<evidence type="ECO:0000256" key="9">
    <source>
        <dbReference type="SAM" id="MobiDB-lite"/>
    </source>
</evidence>
<dbReference type="GO" id="GO:0004252">
    <property type="term" value="F:serine-type endopeptidase activity"/>
    <property type="evidence" value="ECO:0007669"/>
    <property type="project" value="InterPro"/>
</dbReference>
<keyword evidence="10" id="KW-0812">Transmembrane</keyword>
<accession>A0AA85JT78</accession>
<evidence type="ECO:0000259" key="12">
    <source>
        <dbReference type="PROSITE" id="PS51829"/>
    </source>
</evidence>